<dbReference type="EC" id="4.1.1.65" evidence="11"/>
<comment type="cofactor">
    <cofactor evidence="11">
        <name>pyruvate</name>
        <dbReference type="ChEBI" id="CHEBI:15361"/>
    </cofactor>
    <text evidence="11">Binds 1 pyruvoyl group covalently per subunit.</text>
</comment>
<keyword evidence="5 11" id="KW-0472">Membrane</keyword>
<feature type="site" description="Cleavage (non-hydrolytic); by autocatalysis" evidence="11">
    <location>
        <begin position="172"/>
        <end position="173"/>
    </location>
</feature>
<comment type="PTM">
    <text evidence="11">Is synthesized initially as an inactive proenzyme. Formation of the active enzyme involves a self-maturation process in which the active site pyruvoyl group is generated from an internal serine residue via an autocatalytic post-translational modification. Two non-identical subunits are generated from the proenzyme in this reaction, and the pyruvate is formed at the N-terminus of the alpha chain, which is derived from the carboxyl end of the proenzyme. The post-translation cleavage follows an unusual pathway, termed non-hydrolytic serinolysis, in which the side chain hydroxyl group of the serine supplies its oxygen atom to form the C-terminus of the beta chain, while the remainder of the serine residue undergoes an oxidative deamination to produce ammonia and the pyruvoyl prosthetic group on the alpha chain.</text>
</comment>
<name>A0A9J7BXR9_9BACT</name>
<evidence type="ECO:0000256" key="8">
    <source>
        <dbReference type="ARBA" id="ARBA00023239"/>
    </source>
</evidence>
<gene>
    <name evidence="11" type="primary">psd</name>
    <name evidence="13" type="ORF">MOP44_12670</name>
</gene>
<comment type="similarity">
    <text evidence="11">Belongs to the phosphatidylserine decarboxylase family. PSD-A subfamily.</text>
</comment>
<evidence type="ECO:0000313" key="13">
    <source>
        <dbReference type="EMBL" id="UWZ86770.1"/>
    </source>
</evidence>
<dbReference type="AlphaFoldDB" id="A0A9J7BXR9"/>
<dbReference type="Pfam" id="PF02666">
    <property type="entry name" value="PS_Dcarbxylase"/>
    <property type="match status" value="1"/>
</dbReference>
<comment type="subunit">
    <text evidence="11">Heterodimer of a large membrane-associated beta subunit and a small pyruvoyl-containing alpha subunit.</text>
</comment>
<evidence type="ECO:0000256" key="11">
    <source>
        <dbReference type="HAMAP-Rule" id="MF_00664"/>
    </source>
</evidence>
<dbReference type="GO" id="GO:0005886">
    <property type="term" value="C:plasma membrane"/>
    <property type="evidence" value="ECO:0007669"/>
    <property type="project" value="UniProtKB-SubCell"/>
</dbReference>
<dbReference type="PANTHER" id="PTHR35809:SF1">
    <property type="entry name" value="ARCHAETIDYLSERINE DECARBOXYLASE PROENZYME-RELATED"/>
    <property type="match status" value="1"/>
</dbReference>
<comment type="pathway">
    <text evidence="11">Phospholipid metabolism; phosphatidylethanolamine biosynthesis; phosphatidylethanolamine from CDP-diacylglycerol: step 2/2.</text>
</comment>
<evidence type="ECO:0000256" key="5">
    <source>
        <dbReference type="ARBA" id="ARBA00023136"/>
    </source>
</evidence>
<comment type="function">
    <text evidence="11">Catalyzes the formation of phosphatidylethanolamine (PtdEtn) from phosphatidylserine (PtdSer).</text>
</comment>
<dbReference type="RefSeq" id="WP_260796407.1">
    <property type="nucleotide sequence ID" value="NZ_CP093313.1"/>
</dbReference>
<comment type="subcellular location">
    <subcellularLocation>
        <location evidence="11">Cell membrane</location>
        <topology evidence="11">Peripheral membrane protein</topology>
    </subcellularLocation>
</comment>
<evidence type="ECO:0000256" key="7">
    <source>
        <dbReference type="ARBA" id="ARBA00023209"/>
    </source>
</evidence>
<keyword evidence="12" id="KW-0812">Transmembrane</keyword>
<keyword evidence="2 11" id="KW-0444">Lipid biosynthesis</keyword>
<feature type="active site" description="Schiff-base intermediate with substrate; via pyruvic acid" evidence="11">
    <location>
        <position position="173"/>
    </location>
</feature>
<keyword evidence="12" id="KW-1133">Transmembrane helix</keyword>
<evidence type="ECO:0000313" key="14">
    <source>
        <dbReference type="Proteomes" id="UP001059380"/>
    </source>
</evidence>
<dbReference type="EMBL" id="CP093313">
    <property type="protein sequence ID" value="UWZ86770.1"/>
    <property type="molecule type" value="Genomic_DNA"/>
</dbReference>
<keyword evidence="10 11" id="KW-0670">Pyruvate</keyword>
<dbReference type="PANTHER" id="PTHR35809">
    <property type="entry name" value="ARCHAETIDYLSERINE DECARBOXYLASE PROENZYME-RELATED"/>
    <property type="match status" value="1"/>
</dbReference>
<evidence type="ECO:0000256" key="4">
    <source>
        <dbReference type="ARBA" id="ARBA00023098"/>
    </source>
</evidence>
<keyword evidence="8 11" id="KW-0456">Lyase</keyword>
<dbReference type="NCBIfam" id="NF003685">
    <property type="entry name" value="PRK05305.2-5"/>
    <property type="match status" value="1"/>
</dbReference>
<dbReference type="InterPro" id="IPR033175">
    <property type="entry name" value="PSD-A"/>
</dbReference>
<evidence type="ECO:0000256" key="12">
    <source>
        <dbReference type="SAM" id="Phobius"/>
    </source>
</evidence>
<accession>A0A9J7BXR9</accession>
<dbReference type="InterPro" id="IPR003817">
    <property type="entry name" value="PS_Dcarbxylase"/>
</dbReference>
<evidence type="ECO:0000256" key="2">
    <source>
        <dbReference type="ARBA" id="ARBA00022516"/>
    </source>
</evidence>
<dbReference type="Proteomes" id="UP001059380">
    <property type="component" value="Chromosome"/>
</dbReference>
<keyword evidence="1 11" id="KW-1003">Cell membrane</keyword>
<protein>
    <recommendedName>
        <fullName evidence="11">Phosphatidylserine decarboxylase proenzyme</fullName>
        <ecNumber evidence="11">4.1.1.65</ecNumber>
    </recommendedName>
    <component>
        <recommendedName>
            <fullName evidence="11">Phosphatidylserine decarboxylase alpha chain</fullName>
        </recommendedName>
    </component>
    <component>
        <recommendedName>
            <fullName evidence="11">Phosphatidylserine decarboxylase beta chain</fullName>
        </recommendedName>
    </component>
</protein>
<dbReference type="GO" id="GO:0004609">
    <property type="term" value="F:phosphatidylserine decarboxylase activity"/>
    <property type="evidence" value="ECO:0007669"/>
    <property type="project" value="UniProtKB-UniRule"/>
</dbReference>
<dbReference type="KEGG" id="orp:MOP44_12670"/>
<keyword evidence="7 11" id="KW-0594">Phospholipid biosynthesis</keyword>
<sequence>MVRDGYIYGLSLLAVAVVVGWLTGAWAWAILPLLLAAFFLWFFRDPERAIPSTPGLIVSPADGLVTEAVTIQTPAGERKRVSIFLNVFDVHVNRAPIAGTIASVDYQKGKYMNAMNPTCAEVNERNIVILRGEGIEIVFKQIAGLLARRIVFPYKIGDRVERGQRVGMMKFGSRTDIVMPGDAELQVRVGQRVKGGSSVIAIMGAKR</sequence>
<feature type="chain" id="PRO_5039966285" description="Phosphatidylserine decarboxylase alpha chain" evidence="11">
    <location>
        <begin position="173"/>
        <end position="207"/>
    </location>
</feature>
<evidence type="ECO:0000256" key="3">
    <source>
        <dbReference type="ARBA" id="ARBA00022793"/>
    </source>
</evidence>
<feature type="transmembrane region" description="Helical" evidence="12">
    <location>
        <begin position="12"/>
        <end position="43"/>
    </location>
</feature>
<evidence type="ECO:0000256" key="9">
    <source>
        <dbReference type="ARBA" id="ARBA00023264"/>
    </source>
</evidence>
<keyword evidence="14" id="KW-1185">Reference proteome</keyword>
<keyword evidence="4 11" id="KW-0443">Lipid metabolism</keyword>
<evidence type="ECO:0000256" key="10">
    <source>
        <dbReference type="ARBA" id="ARBA00023317"/>
    </source>
</evidence>
<evidence type="ECO:0000256" key="1">
    <source>
        <dbReference type="ARBA" id="ARBA00022475"/>
    </source>
</evidence>
<keyword evidence="6 11" id="KW-0865">Zymogen</keyword>
<keyword evidence="3 11" id="KW-0210">Decarboxylase</keyword>
<organism evidence="13 14">
    <name type="scientific">Occallatibacter riparius</name>
    <dbReference type="NCBI Taxonomy" id="1002689"/>
    <lineage>
        <taxon>Bacteria</taxon>
        <taxon>Pseudomonadati</taxon>
        <taxon>Acidobacteriota</taxon>
        <taxon>Terriglobia</taxon>
        <taxon>Terriglobales</taxon>
        <taxon>Acidobacteriaceae</taxon>
        <taxon>Occallatibacter</taxon>
    </lineage>
</organism>
<proteinExistence type="inferred from homology"/>
<keyword evidence="9 11" id="KW-1208">Phospholipid metabolism</keyword>
<feature type="modified residue" description="Pyruvic acid (Ser); by autocatalysis" evidence="11">
    <location>
        <position position="173"/>
    </location>
</feature>
<dbReference type="GO" id="GO:0006646">
    <property type="term" value="P:phosphatidylethanolamine biosynthetic process"/>
    <property type="evidence" value="ECO:0007669"/>
    <property type="project" value="UniProtKB-UniRule"/>
</dbReference>
<dbReference type="HAMAP" id="MF_00664">
    <property type="entry name" value="PS_decarb_PSD_A"/>
    <property type="match status" value="1"/>
</dbReference>
<feature type="chain" id="PRO_5039966286" description="Phosphatidylserine decarboxylase beta chain" evidence="11">
    <location>
        <begin position="1"/>
        <end position="172"/>
    </location>
</feature>
<evidence type="ECO:0000256" key="6">
    <source>
        <dbReference type="ARBA" id="ARBA00023145"/>
    </source>
</evidence>
<reference evidence="13" key="1">
    <citation type="submission" date="2021-04" db="EMBL/GenBank/DDBJ databases">
        <title>Phylogenetic analysis of Acidobacteriaceae.</title>
        <authorList>
            <person name="Qiu L."/>
            <person name="Zhang Q."/>
        </authorList>
    </citation>
    <scope>NUCLEOTIDE SEQUENCE</scope>
    <source>
        <strain evidence="13">DSM 25168</strain>
    </source>
</reference>
<comment type="catalytic activity">
    <reaction evidence="11">
        <text>a 1,2-diacyl-sn-glycero-3-phospho-L-serine + H(+) = a 1,2-diacyl-sn-glycero-3-phosphoethanolamine + CO2</text>
        <dbReference type="Rhea" id="RHEA:20828"/>
        <dbReference type="ChEBI" id="CHEBI:15378"/>
        <dbReference type="ChEBI" id="CHEBI:16526"/>
        <dbReference type="ChEBI" id="CHEBI:57262"/>
        <dbReference type="ChEBI" id="CHEBI:64612"/>
        <dbReference type="EC" id="4.1.1.65"/>
    </reaction>
</comment>